<organism evidence="1">
    <name type="scientific">Schistosoma curassoni</name>
    <dbReference type="NCBI Taxonomy" id="6186"/>
    <lineage>
        <taxon>Eukaryota</taxon>
        <taxon>Metazoa</taxon>
        <taxon>Spiralia</taxon>
        <taxon>Lophotrochozoa</taxon>
        <taxon>Platyhelminthes</taxon>
        <taxon>Trematoda</taxon>
        <taxon>Digenea</taxon>
        <taxon>Strigeidida</taxon>
        <taxon>Schistosomatoidea</taxon>
        <taxon>Schistosomatidae</taxon>
        <taxon>Schistosoma</taxon>
    </lineage>
</organism>
<accession>A0A183KBB1</accession>
<reference evidence="1" key="1">
    <citation type="submission" date="2016-06" db="UniProtKB">
        <authorList>
            <consortium name="WormBaseParasite"/>
        </authorList>
    </citation>
    <scope>IDENTIFICATION</scope>
</reference>
<dbReference type="AlphaFoldDB" id="A0A183KBB1"/>
<dbReference type="WBParaSite" id="SCUD_0001230201-mRNA-1">
    <property type="protein sequence ID" value="SCUD_0001230201-mRNA-1"/>
    <property type="gene ID" value="SCUD_0001230201"/>
</dbReference>
<evidence type="ECO:0000313" key="1">
    <source>
        <dbReference type="WBParaSite" id="SCUD_0001230201-mRNA-1"/>
    </source>
</evidence>
<protein>
    <submittedName>
        <fullName evidence="1">Uncharacterized protein</fullName>
    </submittedName>
</protein>
<proteinExistence type="predicted"/>
<name>A0A183KBB1_9TREM</name>
<sequence length="78" mass="8999">MSRNIPILLSHIQPFFFLFNRLSSKKRGFLFSIGSTTLFSGRLLDSLRLRFGRTGGRTTILPSTWARQNEDGHMEQKI</sequence>